<accession>A0A219ATR5</accession>
<comment type="caution">
    <text evidence="1">The sequence shown here is derived from an EMBL/GenBank/DDBJ whole genome shotgun (WGS) entry which is preliminary data.</text>
</comment>
<evidence type="ECO:0000313" key="2">
    <source>
        <dbReference type="Proteomes" id="UP000078397"/>
    </source>
</evidence>
<evidence type="ECO:0000313" key="1">
    <source>
        <dbReference type="EMBL" id="OWT43575.1"/>
    </source>
</evidence>
<proteinExistence type="predicted"/>
<dbReference type="Proteomes" id="UP000078397">
    <property type="component" value="Unassembled WGS sequence"/>
</dbReference>
<name>A0A219ATR5_METCM</name>
<dbReference type="AlphaFoldDB" id="A0A219ATR5"/>
<dbReference type="RefSeq" id="XP_022285986.1">
    <property type="nucleotide sequence ID" value="XM_022430270.1"/>
</dbReference>
<dbReference type="GeneID" id="33937391"/>
<sequence>MTSMRGKTKHSWIVMPTTEVDEIVCFFALRFRLVEHLTLGDVELLSHLRPRGQIARCESHMTPNPGPAMFSLFPEIRKADKERFGLGEKRVSRARARIVKMKFLELKAAINFCRVLRSVTSPDRVEVVEISFCFPLFSDDCIRVIDIKVDTVGPTERDIQLGVN</sequence>
<reference evidence="1 2" key="1">
    <citation type="journal article" date="2016" name="PLoS Pathog.">
        <title>Biosynthesis of antibiotic leucinostatins in bio-control fungus Purpureocillium lilacinum and their inhibition on phytophthora revealed by genome mining.</title>
        <authorList>
            <person name="Wang G."/>
            <person name="Liu Z."/>
            <person name="Lin R."/>
            <person name="Li E."/>
            <person name="Mao Z."/>
            <person name="Ling J."/>
            <person name="Yang Y."/>
            <person name="Yin W.B."/>
            <person name="Xie B."/>
        </authorList>
    </citation>
    <scope>NUCLEOTIDE SEQUENCE [LARGE SCALE GENOMIC DNA]</scope>
    <source>
        <strain evidence="1">170</strain>
    </source>
</reference>
<gene>
    <name evidence="1" type="ORF">VFPPC_18698</name>
</gene>
<organism evidence="1 2">
    <name type="scientific">Pochonia chlamydosporia 170</name>
    <dbReference type="NCBI Taxonomy" id="1380566"/>
    <lineage>
        <taxon>Eukaryota</taxon>
        <taxon>Fungi</taxon>
        <taxon>Dikarya</taxon>
        <taxon>Ascomycota</taxon>
        <taxon>Pezizomycotina</taxon>
        <taxon>Sordariomycetes</taxon>
        <taxon>Hypocreomycetidae</taxon>
        <taxon>Hypocreales</taxon>
        <taxon>Clavicipitaceae</taxon>
        <taxon>Pochonia</taxon>
    </lineage>
</organism>
<dbReference type="EMBL" id="LSBJ02000001">
    <property type="protein sequence ID" value="OWT43575.1"/>
    <property type="molecule type" value="Genomic_DNA"/>
</dbReference>
<protein>
    <submittedName>
        <fullName evidence="1">Uncharacterized protein</fullName>
    </submittedName>
</protein>
<dbReference type="KEGG" id="pchm:VFPPC_18698"/>
<keyword evidence="2" id="KW-1185">Reference proteome</keyword>